<feature type="transmembrane region" description="Helical" evidence="1">
    <location>
        <begin position="44"/>
        <end position="66"/>
    </location>
</feature>
<feature type="transmembrane region" description="Helical" evidence="1">
    <location>
        <begin position="72"/>
        <end position="90"/>
    </location>
</feature>
<dbReference type="AlphaFoldDB" id="K2FWD6"/>
<feature type="transmembrane region" description="Helical" evidence="1">
    <location>
        <begin position="211"/>
        <end position="231"/>
    </location>
</feature>
<feature type="transmembrane region" description="Helical" evidence="1">
    <location>
        <begin position="397"/>
        <end position="413"/>
    </location>
</feature>
<organism evidence="2">
    <name type="scientific">uncultured bacterium</name>
    <name type="common">gcode 4</name>
    <dbReference type="NCBI Taxonomy" id="1234023"/>
    <lineage>
        <taxon>Bacteria</taxon>
        <taxon>environmental samples</taxon>
    </lineage>
</organism>
<evidence type="ECO:0000313" key="2">
    <source>
        <dbReference type="EMBL" id="EKE26177.1"/>
    </source>
</evidence>
<dbReference type="EMBL" id="AMFJ01000910">
    <property type="protein sequence ID" value="EKE26177.1"/>
    <property type="molecule type" value="Genomic_DNA"/>
</dbReference>
<feature type="transmembrane region" description="Helical" evidence="1">
    <location>
        <begin position="425"/>
        <end position="449"/>
    </location>
</feature>
<feature type="transmembrane region" description="Helical" evidence="1">
    <location>
        <begin position="307"/>
        <end position="324"/>
    </location>
</feature>
<sequence>MFDTSLLFDFKAILLNLLIPIIPWILILWIFFWNKFSWTFNYLYGWFLWIWTISFSLFNLQFLYFWIWVKEYFWLVLLLILILSIKAFFLKQNYLFYFKTLKLEIITISQIKKTYLESTSTQKILSALFLLSLVWFMFISFFTNITFPTYFDDTFGNWNKPAINIYNDWGVKMFWAENEILWRWRLWYPIFIPIYKAVITDFFWKWNEIYINLFQFISFLLIIIFITHISFKHTKNIFKAILPIFLISWIPLVYFHIIDWYLDFICAVYAILMIYNIFIYLKDWDFDNFSLWMAFWFILSYMKNDGFIVYFSWVIFSFLIVLFIKKNIKIFLKELIQKRNLLKNLFFLMYFFAPFYIIKSYYNLWWNQAAWEKSWVGLSFHSEIFNIYPEIFFNENNFNLMLIFFWIAIFSFLRKKIYNNSELLFIILSPVLIFIILNVVFLFTSNFAFALNQTTINRVFMVDFVIFLAYTSFFIQDEKQKIA</sequence>
<feature type="transmembrane region" description="Helical" evidence="1">
    <location>
        <begin position="124"/>
        <end position="147"/>
    </location>
</feature>
<feature type="transmembrane region" description="Helical" evidence="1">
    <location>
        <begin position="260"/>
        <end position="281"/>
    </location>
</feature>
<feature type="transmembrane region" description="Helical" evidence="1">
    <location>
        <begin position="455"/>
        <end position="475"/>
    </location>
</feature>
<feature type="transmembrane region" description="Helical" evidence="1">
    <location>
        <begin position="12"/>
        <end position="32"/>
    </location>
</feature>
<keyword evidence="1" id="KW-0472">Membrane</keyword>
<evidence type="ECO:0008006" key="3">
    <source>
        <dbReference type="Google" id="ProtNLM"/>
    </source>
</evidence>
<accession>K2FWD6</accession>
<comment type="caution">
    <text evidence="2">The sequence shown here is derived from an EMBL/GenBank/DDBJ whole genome shotgun (WGS) entry which is preliminary data.</text>
</comment>
<reference evidence="2" key="1">
    <citation type="journal article" date="2012" name="Science">
        <title>Fermentation, hydrogen, and sulfur metabolism in multiple uncultivated bacterial phyla.</title>
        <authorList>
            <person name="Wrighton K.C."/>
            <person name="Thomas B.C."/>
            <person name="Sharon I."/>
            <person name="Miller C.S."/>
            <person name="Castelle C.J."/>
            <person name="VerBerkmoes N.C."/>
            <person name="Wilkins M.J."/>
            <person name="Hettich R.L."/>
            <person name="Lipton M.S."/>
            <person name="Williams K.H."/>
            <person name="Long P.E."/>
            <person name="Banfield J.F."/>
        </authorList>
    </citation>
    <scope>NUCLEOTIDE SEQUENCE [LARGE SCALE GENOMIC DNA]</scope>
</reference>
<feature type="transmembrane region" description="Helical" evidence="1">
    <location>
        <begin position="237"/>
        <end position="255"/>
    </location>
</feature>
<gene>
    <name evidence="2" type="ORF">ACD_4C00394G0002</name>
</gene>
<name>K2FWD6_9BACT</name>
<proteinExistence type="predicted"/>
<keyword evidence="1" id="KW-1133">Transmembrane helix</keyword>
<feature type="transmembrane region" description="Helical" evidence="1">
    <location>
        <begin position="345"/>
        <end position="362"/>
    </location>
</feature>
<keyword evidence="1" id="KW-0812">Transmembrane</keyword>
<evidence type="ECO:0000256" key="1">
    <source>
        <dbReference type="SAM" id="Phobius"/>
    </source>
</evidence>
<protein>
    <recommendedName>
        <fullName evidence="3">Glycosyltransferase RgtA/B/C/D-like domain-containing protein</fullName>
    </recommendedName>
</protein>